<sequence>MIILCIGQAGCQIGEQIIEQEAKFNPSSGYYSALFVDVDNKIINVLNESKVVSKFVKKVNLIKGDSGCLDKFTKKDKTEKFIQNILDHLRDEIIQQNNDCYIAFVHSLIGSTSCSLLKIISEEISERFENVKIVSFTTLPFKEGESSFQYYNAMLSLNVLRYFSLCFLISNDHMLEEVSKMRSSKKSISFSEINQIIASQIHMILKTLDRPSQKRRHLSSDRDTIPEKDPKILNAIADFSSFNCLYFMSIGMVEINNDLGYKKSLTKLSRKCVSYLKLGNQKEKPALHRALLFCEATDENQHILSAFSESFSTRFQVQAKSEETFRVYENTRGIAGRSQFGSGEKTLCSVCFQSHHLVRYMTMISEKVQLMLLHNAFVQYYSQRGRKGKKATANGKHNLEMEYASFMNHLSMFTSD</sequence>
<keyword evidence="4" id="KW-0342">GTP-binding</keyword>
<dbReference type="Proteomes" id="UP000594262">
    <property type="component" value="Unplaced"/>
</dbReference>
<evidence type="ECO:0000256" key="1">
    <source>
        <dbReference type="ARBA" id="ARBA00009636"/>
    </source>
</evidence>
<evidence type="ECO:0000313" key="6">
    <source>
        <dbReference type="EnsemblMetazoa" id="CLYHEMP019334.4"/>
    </source>
</evidence>
<dbReference type="GeneID" id="136805548"/>
<dbReference type="EnsemblMetazoa" id="CLYHEMT019334.4">
    <property type="protein sequence ID" value="CLYHEMP019334.4"/>
    <property type="gene ID" value="CLYHEMG019334"/>
</dbReference>
<evidence type="ECO:0000313" key="7">
    <source>
        <dbReference type="Proteomes" id="UP000594262"/>
    </source>
</evidence>
<feature type="domain" description="Tubulin/FtsZ GTPase" evidence="5">
    <location>
        <begin position="2"/>
        <end position="176"/>
    </location>
</feature>
<evidence type="ECO:0000256" key="4">
    <source>
        <dbReference type="ARBA" id="ARBA00023134"/>
    </source>
</evidence>
<evidence type="ECO:0000259" key="5">
    <source>
        <dbReference type="Pfam" id="PF00091"/>
    </source>
</evidence>
<protein>
    <recommendedName>
        <fullName evidence="5">Tubulin/FtsZ GTPase domain-containing protein</fullName>
    </recommendedName>
</protein>
<dbReference type="Pfam" id="PF00091">
    <property type="entry name" value="Tubulin"/>
    <property type="match status" value="1"/>
</dbReference>
<keyword evidence="3" id="KW-0547">Nucleotide-binding</keyword>
<dbReference type="OrthoDB" id="2588702at2759"/>
<dbReference type="GO" id="GO:0005525">
    <property type="term" value="F:GTP binding"/>
    <property type="evidence" value="ECO:0007669"/>
    <property type="project" value="UniProtKB-KW"/>
</dbReference>
<dbReference type="Gene3D" id="3.40.50.1440">
    <property type="entry name" value="Tubulin/FtsZ, GTPase domain"/>
    <property type="match status" value="1"/>
</dbReference>
<dbReference type="InterPro" id="IPR000217">
    <property type="entry name" value="Tubulin"/>
</dbReference>
<accession>A0A7M5X970</accession>
<dbReference type="InterPro" id="IPR003008">
    <property type="entry name" value="Tubulin_FtsZ_GTPase"/>
</dbReference>
<keyword evidence="7" id="KW-1185">Reference proteome</keyword>
<evidence type="ECO:0000256" key="3">
    <source>
        <dbReference type="ARBA" id="ARBA00022741"/>
    </source>
</evidence>
<dbReference type="AlphaFoldDB" id="A0A7M5X970"/>
<keyword evidence="2" id="KW-0493">Microtubule</keyword>
<name>A0A7M5X970_9CNID</name>
<organism evidence="6 7">
    <name type="scientific">Clytia hemisphaerica</name>
    <dbReference type="NCBI Taxonomy" id="252671"/>
    <lineage>
        <taxon>Eukaryota</taxon>
        <taxon>Metazoa</taxon>
        <taxon>Cnidaria</taxon>
        <taxon>Hydrozoa</taxon>
        <taxon>Hydroidolina</taxon>
        <taxon>Leptothecata</taxon>
        <taxon>Obeliida</taxon>
        <taxon>Clytiidae</taxon>
        <taxon>Clytia</taxon>
    </lineage>
</organism>
<dbReference type="GO" id="GO:0007017">
    <property type="term" value="P:microtubule-based process"/>
    <property type="evidence" value="ECO:0007669"/>
    <property type="project" value="InterPro"/>
</dbReference>
<dbReference type="SUPFAM" id="SSF52490">
    <property type="entry name" value="Tubulin nucleotide-binding domain-like"/>
    <property type="match status" value="1"/>
</dbReference>
<evidence type="ECO:0000256" key="2">
    <source>
        <dbReference type="ARBA" id="ARBA00022701"/>
    </source>
</evidence>
<dbReference type="InterPro" id="IPR036525">
    <property type="entry name" value="Tubulin/FtsZ_GTPase_sf"/>
</dbReference>
<comment type="similarity">
    <text evidence="1">Belongs to the tubulin family.</text>
</comment>
<dbReference type="GO" id="GO:0005874">
    <property type="term" value="C:microtubule"/>
    <property type="evidence" value="ECO:0007669"/>
    <property type="project" value="UniProtKB-KW"/>
</dbReference>
<dbReference type="RefSeq" id="XP_066918218.1">
    <property type="nucleotide sequence ID" value="XM_067062117.1"/>
</dbReference>
<proteinExistence type="inferred from homology"/>
<dbReference type="PANTHER" id="PTHR11588">
    <property type="entry name" value="TUBULIN"/>
    <property type="match status" value="1"/>
</dbReference>
<reference evidence="6" key="1">
    <citation type="submission" date="2021-01" db="UniProtKB">
        <authorList>
            <consortium name="EnsemblMetazoa"/>
        </authorList>
    </citation>
    <scope>IDENTIFICATION</scope>
</reference>